<evidence type="ECO:0008006" key="4">
    <source>
        <dbReference type="Google" id="ProtNLM"/>
    </source>
</evidence>
<feature type="region of interest" description="Disordered" evidence="1">
    <location>
        <begin position="344"/>
        <end position="375"/>
    </location>
</feature>
<gene>
    <name evidence="2" type="ORF">Zm00014a_010242</name>
</gene>
<accession>A0A3L6GBF9</accession>
<feature type="compositionally biased region" description="Polar residues" evidence="1">
    <location>
        <begin position="1211"/>
        <end position="1222"/>
    </location>
</feature>
<feature type="region of interest" description="Disordered" evidence="1">
    <location>
        <begin position="1242"/>
        <end position="1262"/>
    </location>
</feature>
<organism evidence="2 3">
    <name type="scientific">Zea mays</name>
    <name type="common">Maize</name>
    <dbReference type="NCBI Taxonomy" id="4577"/>
    <lineage>
        <taxon>Eukaryota</taxon>
        <taxon>Viridiplantae</taxon>
        <taxon>Streptophyta</taxon>
        <taxon>Embryophyta</taxon>
        <taxon>Tracheophyta</taxon>
        <taxon>Spermatophyta</taxon>
        <taxon>Magnoliopsida</taxon>
        <taxon>Liliopsida</taxon>
        <taxon>Poales</taxon>
        <taxon>Poaceae</taxon>
        <taxon>PACMAD clade</taxon>
        <taxon>Panicoideae</taxon>
        <taxon>Andropogonodae</taxon>
        <taxon>Andropogoneae</taxon>
        <taxon>Tripsacinae</taxon>
        <taxon>Zea</taxon>
    </lineage>
</organism>
<dbReference type="ExpressionAtlas" id="A0A3L6GBF9">
    <property type="expression patterns" value="baseline and differential"/>
</dbReference>
<proteinExistence type="predicted"/>
<feature type="compositionally biased region" description="Low complexity" evidence="1">
    <location>
        <begin position="1298"/>
        <end position="1311"/>
    </location>
</feature>
<evidence type="ECO:0000313" key="3">
    <source>
        <dbReference type="Proteomes" id="UP000251960"/>
    </source>
</evidence>
<feature type="region of interest" description="Disordered" evidence="1">
    <location>
        <begin position="520"/>
        <end position="556"/>
    </location>
</feature>
<feature type="compositionally biased region" description="Basic and acidic residues" evidence="1">
    <location>
        <begin position="527"/>
        <end position="556"/>
    </location>
</feature>
<feature type="region of interest" description="Disordered" evidence="1">
    <location>
        <begin position="1279"/>
        <end position="1337"/>
    </location>
</feature>
<name>A0A3L6GBF9_MAIZE</name>
<reference evidence="2 3" key="1">
    <citation type="journal article" date="2018" name="Nat. Genet.">
        <title>Extensive intraspecific gene order and gene structural variations between Mo17 and other maize genomes.</title>
        <authorList>
            <person name="Sun S."/>
            <person name="Zhou Y."/>
            <person name="Chen J."/>
            <person name="Shi J."/>
            <person name="Zhao H."/>
            <person name="Zhao H."/>
            <person name="Song W."/>
            <person name="Zhang M."/>
            <person name="Cui Y."/>
            <person name="Dong X."/>
            <person name="Liu H."/>
            <person name="Ma X."/>
            <person name="Jiao Y."/>
            <person name="Wang B."/>
            <person name="Wei X."/>
            <person name="Stein J.C."/>
            <person name="Glaubitz J.C."/>
            <person name="Lu F."/>
            <person name="Yu G."/>
            <person name="Liang C."/>
            <person name="Fengler K."/>
            <person name="Li B."/>
            <person name="Rafalski A."/>
            <person name="Schnable P.S."/>
            <person name="Ware D.H."/>
            <person name="Buckler E.S."/>
            <person name="Lai J."/>
        </authorList>
    </citation>
    <scope>NUCLEOTIDE SEQUENCE [LARGE SCALE GENOMIC DNA]</scope>
    <source>
        <strain evidence="3">cv. Missouri 17</strain>
        <tissue evidence="2">Seedling</tissue>
    </source>
</reference>
<feature type="region of interest" description="Disordered" evidence="1">
    <location>
        <begin position="1135"/>
        <end position="1156"/>
    </location>
</feature>
<feature type="compositionally biased region" description="Polar residues" evidence="1">
    <location>
        <begin position="1328"/>
        <end position="1337"/>
    </location>
</feature>
<evidence type="ECO:0000313" key="2">
    <source>
        <dbReference type="EMBL" id="PWZ45854.1"/>
    </source>
</evidence>
<dbReference type="Proteomes" id="UP000251960">
    <property type="component" value="Chromosome 10"/>
</dbReference>
<protein>
    <recommendedName>
        <fullName evidence="4">SAP domain-containing protein</fullName>
    </recommendedName>
</protein>
<dbReference type="EMBL" id="NCVQ01000002">
    <property type="protein sequence ID" value="PWZ45854.1"/>
    <property type="molecule type" value="Genomic_DNA"/>
</dbReference>
<evidence type="ECO:0000256" key="1">
    <source>
        <dbReference type="SAM" id="MobiDB-lite"/>
    </source>
</evidence>
<comment type="caution">
    <text evidence="2">The sequence shown here is derived from an EMBL/GenBank/DDBJ whole genome shotgun (WGS) entry which is preliminary data.</text>
</comment>
<feature type="compositionally biased region" description="Basic and acidic residues" evidence="1">
    <location>
        <begin position="362"/>
        <end position="375"/>
    </location>
</feature>
<feature type="region of interest" description="Disordered" evidence="1">
    <location>
        <begin position="1184"/>
        <end position="1230"/>
    </location>
</feature>
<sequence length="1337" mass="144505">MDRVGLQAFCKRHGLSARGSNADLIARLDAALGRAAGAEEEVAGVAARKRCVRQTGGDADETKKVTFVEVGGDVPVKLSRRNSLGAHVPVRRSRRNSLGADVLVRQSSRNSLCAEAQDCELRSQVTCSPVVAKTRGKSAQAGPVEVGAVVPLRRSRRNSLRAAESEEVEVAVFVDRKRKCKNQENDKGVVLSAQVGASSRVTRRSSLAVAAAVLPPLVEPKRGRGEAAGVQTSTQVEVPARMTRSRSIAPVVMSPTVVENKRRKNGDAQTNVELPTISDVPRNDAPVTRSLRNRVVRVVDVNKPATKEPVRGLRRRSVVSELHEKEKDVEKQLIVKQLVRRSSRKSVLPDMLENNIQSGKSQDNEKEQKLKEPIRRSRRSVVTVLLEEQNSGLHEEKLSKLTMRRSTRKSVALNGVAKTSMDHTEIVVQSETLKGRSSKRRRTIDPVEMMPVKEANDDMIIREATIDTHKATHEYNKSTSRIQEICQVNATREEFSSGPLLVTVAPTNEIYTVQSIHEVVPGSESGDNAKENLDKSKQPQEHHDIQAVDSHLSETRNGELDQSSCIAGLVPHNCVASEDKALMSGDGLSINFTVVDRVEQSPVSGEGRVGLEANAIESGEKNLTGIMSTVLYTKSLQHDIDIVAEETAKGDLEKPSLCSLAQKCKHQCGLLEEIVLPSRNMGSLPNAEESPFGLESLFWQESIHESVEYGAPASATTHTQNGFGESKGCHVKSALENTHVSEPFSHHDTEENISKIGGCMHTSQQDNGMEDAIENPLISLSTPSCKHEGALSEEAVHTMKDYAGTCSSNPRVPMQLHDDLAFPGPEKSGDESVNVEVKVHHGSKLSQLGSTDLLDGTELLHQGHNHKDRSNEDMIEQVASEPCTNGDDIVEAAAATKCLESGAMLVPSEERSNLNDRQLTPKLESPDIMESGLNCDKDARNTLDNGSVVAVAGKRTPSGSGNYEHNVYQVSGICATSEAAPVGVLETGIAVETSSLVDEQPNPVLDGDEVEKHSLNCEADTGRILGTGSVTSNTTLVPKDGHTICCQELELPNGLSSFLFPEESGICQYASVSGSGPCLQHVNESTSTQATYNIETLNQHHEEYDQNNEDRTARGILASSFPEAVGIEQSGLTPAAEAPVLPVPDGQPNSKLEGNEVDEHSCSYDAEFLNREASNLHKDVCVDPCSEDSHRSHLPPLRSPQRSAYFHNENDSGSVGVCQSSRRGGVDGLRAKRQSFKVSSSIKGSYVAKTSVPRPKPGDSLSQSATALRGVRKNTTAVEVGGHPVSLKPNAVRSVAKDPSSSRGPPRDSLSQSAIALPKHRKDATAVKSKTNNKPWL</sequence>